<comment type="caution">
    <text evidence="1">The sequence shown here is derived from an EMBL/GenBank/DDBJ whole genome shotgun (WGS) entry which is preliminary data.</text>
</comment>
<reference evidence="1" key="1">
    <citation type="submission" date="2019-02" db="EMBL/GenBank/DDBJ databases">
        <authorList>
            <person name="Li S.-H."/>
        </authorList>
    </citation>
    <scope>NUCLEOTIDE SEQUENCE</scope>
    <source>
        <strain evidence="1">IMCC8485</strain>
    </source>
</reference>
<dbReference type="EMBL" id="SHNP01000011">
    <property type="protein sequence ID" value="MCX2975677.1"/>
    <property type="molecule type" value="Genomic_DNA"/>
</dbReference>
<keyword evidence="2" id="KW-1185">Reference proteome</keyword>
<dbReference type="Proteomes" id="UP001143307">
    <property type="component" value="Unassembled WGS sequence"/>
</dbReference>
<keyword evidence="1" id="KW-0489">Methyltransferase</keyword>
<proteinExistence type="predicted"/>
<evidence type="ECO:0000313" key="1">
    <source>
        <dbReference type="EMBL" id="MCX2975677.1"/>
    </source>
</evidence>
<sequence>MSSPESESGIKYDTVIDVRVMDNSHSQMIDAINFGSRVLDVGCASGVVGAHLHREMQCTVVGIDNDEKLLRIAKASKAYESLHHLDLEKAGALDEISENFDYVLLGDIVEHLRHPTLLIERLIPLVAVGGTFLISIPNVTHGSIKLGLLLNQFEYADEGILDRTHLRFFTAASAYDFVQNCGLEVTKFSRVFAPIYQQNRGESFLKLPRAIRRYVESDTESWVFQYVLSALPRVADDACGEDLYSKITPDESEIDRLRKLKFRWARQVLMSKLLAFREK</sequence>
<accession>A0ABT3T2C6</accession>
<organism evidence="1 2">
    <name type="scientific">Candidatus Seongchinamella marina</name>
    <dbReference type="NCBI Taxonomy" id="2518990"/>
    <lineage>
        <taxon>Bacteria</taxon>
        <taxon>Pseudomonadati</taxon>
        <taxon>Pseudomonadota</taxon>
        <taxon>Gammaproteobacteria</taxon>
        <taxon>Cellvibrionales</taxon>
        <taxon>Halieaceae</taxon>
        <taxon>Seongchinamella</taxon>
    </lineage>
</organism>
<dbReference type="SUPFAM" id="SSF53335">
    <property type="entry name" value="S-adenosyl-L-methionine-dependent methyltransferases"/>
    <property type="match status" value="1"/>
</dbReference>
<name>A0ABT3T2C6_9GAMM</name>
<gene>
    <name evidence="1" type="ORF">EYC87_19045</name>
</gene>
<dbReference type="GO" id="GO:0008168">
    <property type="term" value="F:methyltransferase activity"/>
    <property type="evidence" value="ECO:0007669"/>
    <property type="project" value="UniProtKB-KW"/>
</dbReference>
<evidence type="ECO:0000313" key="2">
    <source>
        <dbReference type="Proteomes" id="UP001143307"/>
    </source>
</evidence>
<dbReference type="Gene3D" id="3.40.50.150">
    <property type="entry name" value="Vaccinia Virus protein VP39"/>
    <property type="match status" value="1"/>
</dbReference>
<dbReference type="GO" id="GO:0032259">
    <property type="term" value="P:methylation"/>
    <property type="evidence" value="ECO:0007669"/>
    <property type="project" value="UniProtKB-KW"/>
</dbReference>
<dbReference type="PANTHER" id="PTHR43861">
    <property type="entry name" value="TRANS-ACONITATE 2-METHYLTRANSFERASE-RELATED"/>
    <property type="match status" value="1"/>
</dbReference>
<dbReference type="CDD" id="cd02440">
    <property type="entry name" value="AdoMet_MTases"/>
    <property type="match status" value="1"/>
</dbReference>
<keyword evidence="1" id="KW-0808">Transferase</keyword>
<dbReference type="RefSeq" id="WP_279254297.1">
    <property type="nucleotide sequence ID" value="NZ_SHNP01000011.1"/>
</dbReference>
<protein>
    <submittedName>
        <fullName evidence="1">Class I SAM-dependent methyltransferase</fullName>
    </submittedName>
</protein>
<dbReference type="Pfam" id="PF13489">
    <property type="entry name" value="Methyltransf_23"/>
    <property type="match status" value="1"/>
</dbReference>
<dbReference type="InterPro" id="IPR029063">
    <property type="entry name" value="SAM-dependent_MTases_sf"/>
</dbReference>